<dbReference type="Pfam" id="PF13302">
    <property type="entry name" value="Acetyltransf_3"/>
    <property type="match status" value="1"/>
</dbReference>
<proteinExistence type="inferred from homology"/>
<feature type="domain" description="N-acetyltransferase" evidence="4">
    <location>
        <begin position="8"/>
        <end position="178"/>
    </location>
</feature>
<dbReference type="STRING" id="525367.HMPREF0556_11768"/>
<dbReference type="PANTHER" id="PTHR43792:SF8">
    <property type="entry name" value="[RIBOSOMAL PROTEIN US5]-ALANINE N-ACETYLTRANSFERASE"/>
    <property type="match status" value="1"/>
</dbReference>
<dbReference type="EC" id="2.3.1.128" evidence="5"/>
<organism evidence="5 6">
    <name type="scientific">Listeria grayi DSM 20601</name>
    <dbReference type="NCBI Taxonomy" id="525367"/>
    <lineage>
        <taxon>Bacteria</taxon>
        <taxon>Bacillati</taxon>
        <taxon>Bacillota</taxon>
        <taxon>Bacilli</taxon>
        <taxon>Bacillales</taxon>
        <taxon>Listeriaceae</taxon>
        <taxon>Listeria</taxon>
    </lineage>
</organism>
<dbReference type="AlphaFoldDB" id="D7V0K1"/>
<sequence>MPDLNTEIHVRLVKKKDASALLELEKRNRSFFSSYAAERQATFYTLKQQKKRVKAFCKQAKKDEGYFFVVTKSETKQIIGLLMITEVLRGNLQSAWLGYFLDEAQNGRGYMREAVKQVLAYCFEKLRLHRIEAGVMPANHRSMRVLENSGFQKEGLARQNVKIEGVWQDHYTFAILDADFN</sequence>
<dbReference type="HOGENOM" id="CLU_013985_40_1_9"/>
<dbReference type="SUPFAM" id="SSF55729">
    <property type="entry name" value="Acyl-CoA N-acyltransferases (Nat)"/>
    <property type="match status" value="1"/>
</dbReference>
<accession>D7V0K1</accession>
<name>D7V0K1_LISGR</name>
<gene>
    <name evidence="5" type="primary">rimJ</name>
    <name evidence="5" type="ORF">HMPREF0556_11768</name>
</gene>
<dbReference type="EMBL" id="ACCR02000005">
    <property type="protein sequence ID" value="EFI83083.1"/>
    <property type="molecule type" value="Genomic_DNA"/>
</dbReference>
<evidence type="ECO:0000256" key="2">
    <source>
        <dbReference type="ARBA" id="ARBA00023315"/>
    </source>
</evidence>
<dbReference type="Proteomes" id="UP000010119">
    <property type="component" value="Unassembled WGS sequence"/>
</dbReference>
<keyword evidence="6" id="KW-1185">Reference proteome</keyword>
<evidence type="ECO:0000256" key="3">
    <source>
        <dbReference type="ARBA" id="ARBA00038502"/>
    </source>
</evidence>
<evidence type="ECO:0000313" key="5">
    <source>
        <dbReference type="EMBL" id="EFI83083.1"/>
    </source>
</evidence>
<dbReference type="GO" id="GO:0005737">
    <property type="term" value="C:cytoplasm"/>
    <property type="evidence" value="ECO:0007669"/>
    <property type="project" value="TreeGrafter"/>
</dbReference>
<dbReference type="RefSeq" id="WP_003754762.1">
    <property type="nucleotide sequence ID" value="NZ_GL538352.1"/>
</dbReference>
<comment type="caution">
    <text evidence="5">The sequence shown here is derived from an EMBL/GenBank/DDBJ whole genome shotgun (WGS) entry which is preliminary data.</text>
</comment>
<dbReference type="InterPro" id="IPR000182">
    <property type="entry name" value="GNAT_dom"/>
</dbReference>
<dbReference type="PANTHER" id="PTHR43792">
    <property type="entry name" value="GNAT FAMILY, PUTATIVE (AFU_ORTHOLOGUE AFUA_3G00765)-RELATED-RELATED"/>
    <property type="match status" value="1"/>
</dbReference>
<dbReference type="InterPro" id="IPR051531">
    <property type="entry name" value="N-acetyltransferase"/>
</dbReference>
<evidence type="ECO:0000259" key="4">
    <source>
        <dbReference type="PROSITE" id="PS51186"/>
    </source>
</evidence>
<keyword evidence="1 5" id="KW-0808">Transferase</keyword>
<evidence type="ECO:0000313" key="6">
    <source>
        <dbReference type="Proteomes" id="UP000010119"/>
    </source>
</evidence>
<dbReference type="eggNOG" id="COG1670">
    <property type="taxonomic scope" value="Bacteria"/>
</dbReference>
<reference evidence="5" key="1">
    <citation type="submission" date="2010-06" db="EMBL/GenBank/DDBJ databases">
        <authorList>
            <person name="Muzny D."/>
            <person name="Qin X."/>
            <person name="Buhay C."/>
            <person name="Dugan-Rocha S."/>
            <person name="Ding Y."/>
            <person name="Chen G."/>
            <person name="Hawes A."/>
            <person name="Holder M."/>
            <person name="Jhangiani S."/>
            <person name="Johnson A."/>
            <person name="Khan Z."/>
            <person name="Li Z."/>
            <person name="Liu W."/>
            <person name="Liu X."/>
            <person name="Perez L."/>
            <person name="Shen H."/>
            <person name="Wang Q."/>
            <person name="Watt J."/>
            <person name="Xi L."/>
            <person name="Xin Y."/>
            <person name="Zhou J."/>
            <person name="Deng J."/>
            <person name="Jiang H."/>
            <person name="Liu Y."/>
            <person name="Qu J."/>
            <person name="Song X.-Z."/>
            <person name="Zhang L."/>
            <person name="Villasana D."/>
            <person name="Johnson A."/>
            <person name="Liu J."/>
            <person name="Liyanage D."/>
            <person name="Lorensuhewa L."/>
            <person name="Robinson T."/>
            <person name="Song A."/>
            <person name="Song B.-B."/>
            <person name="Dinh H."/>
            <person name="Thornton R."/>
            <person name="Coyle M."/>
            <person name="Francisco L."/>
            <person name="Jackson L."/>
            <person name="Javaid M."/>
            <person name="Korchina V."/>
            <person name="Kovar C."/>
            <person name="Mata R."/>
            <person name="Mathew T."/>
            <person name="Ngo R."/>
            <person name="Nguyen L."/>
            <person name="Nguyen N."/>
            <person name="Okwuonu G."/>
            <person name="Ongeri F."/>
            <person name="Pham C."/>
            <person name="Simmons D."/>
            <person name="Wilczek-Boney K."/>
            <person name="Hale W."/>
            <person name="Jakkamsetti A."/>
            <person name="Pham P."/>
            <person name="Ruth R."/>
            <person name="San Lucas F."/>
            <person name="Warren J."/>
            <person name="Zhang J."/>
            <person name="Zhao Z."/>
            <person name="Zhou C."/>
            <person name="Zhu D."/>
            <person name="Lee S."/>
            <person name="Bess C."/>
            <person name="Blankenburg K."/>
            <person name="Forbes L."/>
            <person name="Fu Q."/>
            <person name="Gubbala S."/>
            <person name="Hirani K."/>
            <person name="Jayaseelan J.C."/>
            <person name="Lara F."/>
            <person name="Munidasa M."/>
            <person name="Palculict T."/>
            <person name="Patil S."/>
            <person name="Pu L.-L."/>
            <person name="Saada N."/>
            <person name="Tang L."/>
            <person name="Weissenberger G."/>
            <person name="Zhu Y."/>
            <person name="Hemphill L."/>
            <person name="Shang Y."/>
            <person name="Youmans B."/>
            <person name="Ayvaz T."/>
            <person name="Ross M."/>
            <person name="Santibanez J."/>
            <person name="Aqrawi P."/>
            <person name="Gross S."/>
            <person name="Joshi V."/>
            <person name="Fowler G."/>
            <person name="Nazareth L."/>
            <person name="Reid J."/>
            <person name="Worley K."/>
            <person name="Petrosino J."/>
            <person name="Highlander S."/>
            <person name="Gibbs R."/>
        </authorList>
    </citation>
    <scope>NUCLEOTIDE SEQUENCE [LARGE SCALE GENOMIC DNA]</scope>
    <source>
        <strain evidence="5">DSM 20601</strain>
    </source>
</reference>
<protein>
    <submittedName>
        <fullName evidence="5">Acetyltransferase, GNAT family</fullName>
        <ecNumber evidence="5">2.3.1.128</ecNumber>
    </submittedName>
</protein>
<dbReference type="Gene3D" id="3.40.630.30">
    <property type="match status" value="1"/>
</dbReference>
<comment type="similarity">
    <text evidence="3">Belongs to the acetyltransferase family. RimJ subfamily.</text>
</comment>
<evidence type="ECO:0000256" key="1">
    <source>
        <dbReference type="ARBA" id="ARBA00022679"/>
    </source>
</evidence>
<dbReference type="PROSITE" id="PS51186">
    <property type="entry name" value="GNAT"/>
    <property type="match status" value="1"/>
</dbReference>
<dbReference type="GO" id="GO:0008999">
    <property type="term" value="F:protein-N-terminal-alanine acetyltransferase activity"/>
    <property type="evidence" value="ECO:0007669"/>
    <property type="project" value="TreeGrafter"/>
</dbReference>
<dbReference type="InterPro" id="IPR016181">
    <property type="entry name" value="Acyl_CoA_acyltransferase"/>
</dbReference>
<keyword evidence="2 5" id="KW-0012">Acyltransferase</keyword>